<dbReference type="PANTHER" id="PTHR24421:SF10">
    <property type="entry name" value="NITRATE_NITRITE SENSOR PROTEIN NARQ"/>
    <property type="match status" value="1"/>
</dbReference>
<feature type="compositionally biased region" description="Gly residues" evidence="9">
    <location>
        <begin position="337"/>
        <end position="349"/>
    </location>
</feature>
<evidence type="ECO:0000256" key="10">
    <source>
        <dbReference type="SAM" id="Phobius"/>
    </source>
</evidence>
<name>A0ABU2NV25_9ACTN</name>
<keyword evidence="3" id="KW-0597">Phosphoprotein</keyword>
<protein>
    <recommendedName>
        <fullName evidence="2">histidine kinase</fullName>
        <ecNumber evidence="2">2.7.13.3</ecNumber>
    </recommendedName>
</protein>
<feature type="compositionally biased region" description="Basic and acidic residues" evidence="9">
    <location>
        <begin position="397"/>
        <end position="417"/>
    </location>
</feature>
<sequence length="417" mass="42916">MPSLPLPRRPARPHRDDVLIGAAGLAGGLALWGAGIQGGPELLGVPSWAALVALAVMAGTELLRRSAPGVALVLGTAALALDTLAGTLVAPVVMFTDLVYAAVVYGGPKLARRLPRATVPLTVLATVVPVSVWRNPELLLIGMATGLITLAPSFTGVVVRGHREAAEAERLRAEQTLLLAEADRVQAVNAERARMARELHDIVANHLSAIAIHATAAQALQHDRDATRDALGVIRENSVQGLTEMRRLIGILRDAEGRPVPDATPRLDGLDALLARARAAGGTDLVFSLHDARRAGDGPPVPVEMAAYRVVQEAVTNALKHASPGEVAVRLADVGGGGGSGADGDGGGLAVTVTSPLGGGRPSGPRAPGSGAGLVGMRERVELLGGTLTAGPASPEGDGRRVWRVRAELPAEGRKKR</sequence>
<gene>
    <name evidence="13" type="ORF">RM572_18930</name>
</gene>
<dbReference type="InterPro" id="IPR011712">
    <property type="entry name" value="Sig_transdc_His_kin_sub3_dim/P"/>
</dbReference>
<dbReference type="Pfam" id="PF02518">
    <property type="entry name" value="HATPase_c"/>
    <property type="match status" value="1"/>
</dbReference>
<dbReference type="RefSeq" id="WP_311674539.1">
    <property type="nucleotide sequence ID" value="NZ_JAVREQ010000017.1"/>
</dbReference>
<dbReference type="Pfam" id="PF07730">
    <property type="entry name" value="HisKA_3"/>
    <property type="match status" value="1"/>
</dbReference>
<feature type="transmembrane region" description="Helical" evidence="10">
    <location>
        <begin position="42"/>
        <end position="63"/>
    </location>
</feature>
<evidence type="ECO:0000256" key="3">
    <source>
        <dbReference type="ARBA" id="ARBA00022553"/>
    </source>
</evidence>
<feature type="transmembrane region" description="Helical" evidence="10">
    <location>
        <begin position="138"/>
        <end position="159"/>
    </location>
</feature>
<dbReference type="InterPro" id="IPR050482">
    <property type="entry name" value="Sensor_HK_TwoCompSys"/>
</dbReference>
<feature type="transmembrane region" description="Helical" evidence="10">
    <location>
        <begin position="18"/>
        <end position="36"/>
    </location>
</feature>
<proteinExistence type="predicted"/>
<dbReference type="Gene3D" id="3.30.565.10">
    <property type="entry name" value="Histidine kinase-like ATPase, C-terminal domain"/>
    <property type="match status" value="1"/>
</dbReference>
<dbReference type="Proteomes" id="UP001183414">
    <property type="component" value="Unassembled WGS sequence"/>
</dbReference>
<dbReference type="SUPFAM" id="SSF55874">
    <property type="entry name" value="ATPase domain of HSP90 chaperone/DNA topoisomerase II/histidine kinase"/>
    <property type="match status" value="1"/>
</dbReference>
<keyword evidence="5" id="KW-0547">Nucleotide-binding</keyword>
<evidence type="ECO:0000313" key="14">
    <source>
        <dbReference type="Proteomes" id="UP001183414"/>
    </source>
</evidence>
<evidence type="ECO:0000256" key="1">
    <source>
        <dbReference type="ARBA" id="ARBA00000085"/>
    </source>
</evidence>
<dbReference type="EC" id="2.7.13.3" evidence="2"/>
<comment type="catalytic activity">
    <reaction evidence="1">
        <text>ATP + protein L-histidine = ADP + protein N-phospho-L-histidine.</text>
        <dbReference type="EC" id="2.7.13.3"/>
    </reaction>
</comment>
<evidence type="ECO:0000256" key="6">
    <source>
        <dbReference type="ARBA" id="ARBA00022777"/>
    </source>
</evidence>
<evidence type="ECO:0000256" key="4">
    <source>
        <dbReference type="ARBA" id="ARBA00022679"/>
    </source>
</evidence>
<keyword evidence="6 13" id="KW-0418">Kinase</keyword>
<keyword evidence="10" id="KW-1133">Transmembrane helix</keyword>
<evidence type="ECO:0000259" key="12">
    <source>
        <dbReference type="Pfam" id="PF07730"/>
    </source>
</evidence>
<evidence type="ECO:0000259" key="11">
    <source>
        <dbReference type="Pfam" id="PF02518"/>
    </source>
</evidence>
<evidence type="ECO:0000256" key="2">
    <source>
        <dbReference type="ARBA" id="ARBA00012438"/>
    </source>
</evidence>
<keyword evidence="4" id="KW-0808">Transferase</keyword>
<evidence type="ECO:0000256" key="5">
    <source>
        <dbReference type="ARBA" id="ARBA00022741"/>
    </source>
</evidence>
<feature type="transmembrane region" description="Helical" evidence="10">
    <location>
        <begin position="70"/>
        <end position="95"/>
    </location>
</feature>
<keyword evidence="14" id="KW-1185">Reference proteome</keyword>
<keyword evidence="7" id="KW-0067">ATP-binding</keyword>
<keyword evidence="10" id="KW-0812">Transmembrane</keyword>
<dbReference type="InterPro" id="IPR036890">
    <property type="entry name" value="HATPase_C_sf"/>
</dbReference>
<dbReference type="EMBL" id="JAVREQ010000017">
    <property type="protein sequence ID" value="MDT0380832.1"/>
    <property type="molecule type" value="Genomic_DNA"/>
</dbReference>
<evidence type="ECO:0000256" key="9">
    <source>
        <dbReference type="SAM" id="MobiDB-lite"/>
    </source>
</evidence>
<feature type="domain" description="Signal transduction histidine kinase subgroup 3 dimerisation and phosphoacceptor" evidence="12">
    <location>
        <begin position="191"/>
        <end position="255"/>
    </location>
</feature>
<comment type="caution">
    <text evidence="13">The sequence shown here is derived from an EMBL/GenBank/DDBJ whole genome shotgun (WGS) entry which is preliminary data.</text>
</comment>
<keyword evidence="10" id="KW-0472">Membrane</keyword>
<dbReference type="PANTHER" id="PTHR24421">
    <property type="entry name" value="NITRATE/NITRITE SENSOR PROTEIN NARX-RELATED"/>
    <property type="match status" value="1"/>
</dbReference>
<dbReference type="InterPro" id="IPR003594">
    <property type="entry name" value="HATPase_dom"/>
</dbReference>
<evidence type="ECO:0000256" key="8">
    <source>
        <dbReference type="ARBA" id="ARBA00023012"/>
    </source>
</evidence>
<dbReference type="CDD" id="cd16917">
    <property type="entry name" value="HATPase_UhpB-NarQ-NarX-like"/>
    <property type="match status" value="1"/>
</dbReference>
<dbReference type="Gene3D" id="1.20.5.1930">
    <property type="match status" value="1"/>
</dbReference>
<organism evidence="13 14">
    <name type="scientific">Streptomyces hazeniae</name>
    <dbReference type="NCBI Taxonomy" id="3075538"/>
    <lineage>
        <taxon>Bacteria</taxon>
        <taxon>Bacillati</taxon>
        <taxon>Actinomycetota</taxon>
        <taxon>Actinomycetes</taxon>
        <taxon>Kitasatosporales</taxon>
        <taxon>Streptomycetaceae</taxon>
        <taxon>Streptomyces</taxon>
    </lineage>
</organism>
<evidence type="ECO:0000313" key="13">
    <source>
        <dbReference type="EMBL" id="MDT0380832.1"/>
    </source>
</evidence>
<feature type="region of interest" description="Disordered" evidence="9">
    <location>
        <begin position="337"/>
        <end position="417"/>
    </location>
</feature>
<reference evidence="14" key="1">
    <citation type="submission" date="2023-07" db="EMBL/GenBank/DDBJ databases">
        <title>30 novel species of actinomycetes from the DSMZ collection.</title>
        <authorList>
            <person name="Nouioui I."/>
        </authorList>
    </citation>
    <scope>NUCLEOTIDE SEQUENCE [LARGE SCALE GENOMIC DNA]</scope>
    <source>
        <strain evidence="14">DSM 42041</strain>
    </source>
</reference>
<feature type="domain" description="Histidine kinase/HSP90-like ATPase" evidence="11">
    <location>
        <begin position="305"/>
        <end position="403"/>
    </location>
</feature>
<dbReference type="GO" id="GO:0016301">
    <property type="term" value="F:kinase activity"/>
    <property type="evidence" value="ECO:0007669"/>
    <property type="project" value="UniProtKB-KW"/>
</dbReference>
<keyword evidence="8" id="KW-0902">Two-component regulatory system</keyword>
<evidence type="ECO:0000256" key="7">
    <source>
        <dbReference type="ARBA" id="ARBA00022840"/>
    </source>
</evidence>
<accession>A0ABU2NV25</accession>